<keyword evidence="2" id="KW-0548">Nucleotidyltransferase</keyword>
<reference evidence="2 3" key="2">
    <citation type="submission" date="2019-01" db="EMBL/GenBank/DDBJ databases">
        <title>The decoding of complex shrimp genome reveals the adaptation for benthos swimmer, frequently molting mechanism and breeding impact on genome.</title>
        <authorList>
            <person name="Sun Y."/>
            <person name="Gao Y."/>
            <person name="Yu Y."/>
        </authorList>
    </citation>
    <scope>NUCLEOTIDE SEQUENCE [LARGE SCALE GENOMIC DNA]</scope>
    <source>
        <tissue evidence="2">Muscle</tissue>
    </source>
</reference>
<dbReference type="STRING" id="6689.A0A3R7MIE8"/>
<evidence type="ECO:0000256" key="1">
    <source>
        <dbReference type="SAM" id="MobiDB-lite"/>
    </source>
</evidence>
<dbReference type="PANTHER" id="PTHR19446">
    <property type="entry name" value="REVERSE TRANSCRIPTASES"/>
    <property type="match status" value="1"/>
</dbReference>
<sequence>MKAKLTLVLKKLDRQVVNESEQDIVDEIMASIPEAKVDHVFVMKLNYMIKVRFSDHAAAKLIKEKGLYLFKVFVASWQVEFERFTPLKQCTNCIAYGHLKPQCKAEKKTRALTPTGSARARPKNASIAVDLIGHSQIAAQHSGSPKGRPRNRRPLMLGSLSSTRSVRTSGRRPLWPSPQSIWPSLTNLSKEILIVLLHAHMQNLIEHQLGFRYHAKAALRRNNLPDLDLGESDSWGILKVVQPSTQANKPTSTPSPLTAQAPAQASMPPPTQALTTVPQPPQPPAATPHSVQVAQTAQADQGLPQRPDPRRQSVRPKNLTITPQAEATRDPLDEEDDLDTPDAPPPTPDIHTAEKSYVDVDGIKRLRDMDPKLYGIRLFAQNPSKYQYSDRFEIGQEIQNKRIKAHLHHHIRTDDVTSSDHLPVILTLSTNPIMIPTQPRESLKHGNWEGFRQALENTHVTDLEEQPTHTIDTHLEQWYADIQTAPHRLCQNTKDPKTFWSSYKMLMGSNKQTTTFLYNANRQKSTRWRCRHSTGSFGNRTSGSPLPRTPTSITPQRPRLRHIFNASLATGYFPDKFKHATVTLIVKSGKSAHEVGNYHPISLLEVPGKLLERLITRRLITHLENNKHNSKQYGFRPHIAIALVYEEIALGLANEHQINITLRDVSKAFDKTIGLPQYAWEPTWAPLST</sequence>
<feature type="compositionally biased region" description="Polar residues" evidence="1">
    <location>
        <begin position="244"/>
        <end position="258"/>
    </location>
</feature>
<feature type="compositionally biased region" description="Low complexity" evidence="1">
    <location>
        <begin position="157"/>
        <end position="172"/>
    </location>
</feature>
<evidence type="ECO:0000313" key="2">
    <source>
        <dbReference type="EMBL" id="ROT62497.1"/>
    </source>
</evidence>
<dbReference type="Proteomes" id="UP000283509">
    <property type="component" value="Unassembled WGS sequence"/>
</dbReference>
<protein>
    <submittedName>
        <fullName evidence="2">Putative RNA-directed DNA polymerase from transposon X-element</fullName>
    </submittedName>
</protein>
<organism evidence="2 3">
    <name type="scientific">Penaeus vannamei</name>
    <name type="common">Whiteleg shrimp</name>
    <name type="synonym">Litopenaeus vannamei</name>
    <dbReference type="NCBI Taxonomy" id="6689"/>
    <lineage>
        <taxon>Eukaryota</taxon>
        <taxon>Metazoa</taxon>
        <taxon>Ecdysozoa</taxon>
        <taxon>Arthropoda</taxon>
        <taxon>Crustacea</taxon>
        <taxon>Multicrustacea</taxon>
        <taxon>Malacostraca</taxon>
        <taxon>Eumalacostraca</taxon>
        <taxon>Eucarida</taxon>
        <taxon>Decapoda</taxon>
        <taxon>Dendrobranchiata</taxon>
        <taxon>Penaeoidea</taxon>
        <taxon>Penaeidae</taxon>
        <taxon>Penaeus</taxon>
    </lineage>
</organism>
<dbReference type="EMBL" id="QCYY01003664">
    <property type="protein sequence ID" value="ROT62497.1"/>
    <property type="molecule type" value="Genomic_DNA"/>
</dbReference>
<comment type="caution">
    <text evidence="2">The sequence shown here is derived from an EMBL/GenBank/DDBJ whole genome shotgun (WGS) entry which is preliminary data.</text>
</comment>
<feature type="region of interest" description="Disordered" evidence="1">
    <location>
        <begin position="244"/>
        <end position="355"/>
    </location>
</feature>
<accession>A0A3R7MIE8</accession>
<dbReference type="OrthoDB" id="6373033at2759"/>
<proteinExistence type="predicted"/>
<keyword evidence="2" id="KW-0695">RNA-directed DNA polymerase</keyword>
<dbReference type="AlphaFoldDB" id="A0A3R7MIE8"/>
<keyword evidence="2" id="KW-0808">Transferase</keyword>
<keyword evidence="3" id="KW-1185">Reference proteome</keyword>
<feature type="region of interest" description="Disordered" evidence="1">
    <location>
        <begin position="139"/>
        <end position="173"/>
    </location>
</feature>
<reference evidence="2 3" key="1">
    <citation type="submission" date="2018-04" db="EMBL/GenBank/DDBJ databases">
        <authorList>
            <person name="Zhang X."/>
            <person name="Yuan J."/>
            <person name="Li F."/>
            <person name="Xiang J."/>
        </authorList>
    </citation>
    <scope>NUCLEOTIDE SEQUENCE [LARGE SCALE GENOMIC DNA]</scope>
    <source>
        <tissue evidence="2">Muscle</tissue>
    </source>
</reference>
<evidence type="ECO:0000313" key="3">
    <source>
        <dbReference type="Proteomes" id="UP000283509"/>
    </source>
</evidence>
<feature type="compositionally biased region" description="Low complexity" evidence="1">
    <location>
        <begin position="259"/>
        <end position="277"/>
    </location>
</feature>
<feature type="compositionally biased region" description="Polar residues" evidence="1">
    <location>
        <begin position="533"/>
        <end position="555"/>
    </location>
</feature>
<dbReference type="GO" id="GO:0003964">
    <property type="term" value="F:RNA-directed DNA polymerase activity"/>
    <property type="evidence" value="ECO:0007669"/>
    <property type="project" value="UniProtKB-KW"/>
</dbReference>
<feature type="compositionally biased region" description="Polar residues" evidence="1">
    <location>
        <begin position="289"/>
        <end position="299"/>
    </location>
</feature>
<feature type="region of interest" description="Disordered" evidence="1">
    <location>
        <begin position="528"/>
        <end position="555"/>
    </location>
</feature>
<gene>
    <name evidence="2" type="ORF">C7M84_019668</name>
</gene>
<name>A0A3R7MIE8_PENVA</name>